<evidence type="ECO:0000313" key="3">
    <source>
        <dbReference type="Proteomes" id="UP000234384"/>
    </source>
</evidence>
<dbReference type="InterPro" id="IPR000182">
    <property type="entry name" value="GNAT_dom"/>
</dbReference>
<accession>A0A2I1JWG8</accession>
<comment type="caution">
    <text evidence="2">The sequence shown here is derived from an EMBL/GenBank/DDBJ whole genome shotgun (WGS) entry which is preliminary data.</text>
</comment>
<evidence type="ECO:0000259" key="1">
    <source>
        <dbReference type="PROSITE" id="PS51186"/>
    </source>
</evidence>
<sequence length="149" mass="17657">MEAILIDQALRLVPYYPCPEVTLEWYQDPQLCLQVDHTTTPYTLEVLEKMYHYLSTHGRCYYIEYLGQLTGDISLLDNGELCIVVAPEFQNQHLGRRSVQAILELAERCGFEEVHANVYRFNHQSQRMFEAIGFERVAEEWYQYRLEQD</sequence>
<dbReference type="SUPFAM" id="SSF55729">
    <property type="entry name" value="Acyl-CoA N-acyltransferases (Nat)"/>
    <property type="match status" value="1"/>
</dbReference>
<protein>
    <submittedName>
        <fullName evidence="2">GNAT family N-acetyltransferase</fullName>
    </submittedName>
</protein>
<gene>
    <name evidence="2" type="ORF">CYJ57_06700</name>
</gene>
<dbReference type="OrthoDB" id="95248at2"/>
<keyword evidence="2" id="KW-0808">Transferase</keyword>
<dbReference type="AlphaFoldDB" id="A0A2I1JWG8"/>
<dbReference type="InterPro" id="IPR016181">
    <property type="entry name" value="Acyl_CoA_acyltransferase"/>
</dbReference>
<evidence type="ECO:0000313" key="2">
    <source>
        <dbReference type="EMBL" id="PKY87662.1"/>
    </source>
</evidence>
<dbReference type="RefSeq" id="WP_101954633.1">
    <property type="nucleotide sequence ID" value="NZ_PKHE01000021.1"/>
</dbReference>
<feature type="domain" description="N-acetyltransferase" evidence="1">
    <location>
        <begin position="10"/>
        <end position="149"/>
    </location>
</feature>
<dbReference type="Gene3D" id="3.40.630.30">
    <property type="match status" value="1"/>
</dbReference>
<dbReference type="PROSITE" id="PS51186">
    <property type="entry name" value="GNAT"/>
    <property type="match status" value="1"/>
</dbReference>
<dbReference type="GO" id="GO:0016747">
    <property type="term" value="F:acyltransferase activity, transferring groups other than amino-acyl groups"/>
    <property type="evidence" value="ECO:0007669"/>
    <property type="project" value="InterPro"/>
</dbReference>
<proteinExistence type="predicted"/>
<dbReference type="EMBL" id="PKHE01000021">
    <property type="protein sequence ID" value="PKY87662.1"/>
    <property type="molecule type" value="Genomic_DNA"/>
</dbReference>
<dbReference type="Proteomes" id="UP000234384">
    <property type="component" value="Unassembled WGS sequence"/>
</dbReference>
<dbReference type="CDD" id="cd04301">
    <property type="entry name" value="NAT_SF"/>
    <property type="match status" value="1"/>
</dbReference>
<name>A0A2I1JWG8_9LACT</name>
<organism evidence="2 3">
    <name type="scientific">Falseniella ignava</name>
    <dbReference type="NCBI Taxonomy" id="137730"/>
    <lineage>
        <taxon>Bacteria</taxon>
        <taxon>Bacillati</taxon>
        <taxon>Bacillota</taxon>
        <taxon>Bacilli</taxon>
        <taxon>Lactobacillales</taxon>
        <taxon>Aerococcaceae</taxon>
        <taxon>Falseniella</taxon>
    </lineage>
</organism>
<dbReference type="Pfam" id="PF00583">
    <property type="entry name" value="Acetyltransf_1"/>
    <property type="match status" value="1"/>
</dbReference>
<reference evidence="2 3" key="1">
    <citation type="submission" date="2017-12" db="EMBL/GenBank/DDBJ databases">
        <title>Phylogenetic diversity of female urinary microbiome.</title>
        <authorList>
            <person name="Thomas-White K."/>
            <person name="Wolfe A.J."/>
        </authorList>
    </citation>
    <scope>NUCLEOTIDE SEQUENCE [LARGE SCALE GENOMIC DNA]</scope>
    <source>
        <strain evidence="2 3">UMB0898</strain>
    </source>
</reference>